<comment type="similarity">
    <text evidence="4">Belongs to the CCDC181 family.</text>
</comment>
<dbReference type="Proteomes" id="UP000663870">
    <property type="component" value="Unassembled WGS sequence"/>
</dbReference>
<accession>A0A813THT3</accession>
<evidence type="ECO:0000256" key="7">
    <source>
        <dbReference type="ARBA" id="ARBA00022701"/>
    </source>
</evidence>
<keyword evidence="12" id="KW-0966">Cell projection</keyword>
<feature type="compositionally biased region" description="Low complexity" evidence="15">
    <location>
        <begin position="228"/>
        <end position="241"/>
    </location>
</feature>
<evidence type="ECO:0000256" key="15">
    <source>
        <dbReference type="SAM" id="MobiDB-lite"/>
    </source>
</evidence>
<dbReference type="PANTHER" id="PTHR14320">
    <property type="entry name" value="COILED-COIL DOMAIN-CONTAINING PROTEIN 181"/>
    <property type="match status" value="1"/>
</dbReference>
<evidence type="ECO:0000256" key="4">
    <source>
        <dbReference type="ARBA" id="ARBA00005737"/>
    </source>
</evidence>
<evidence type="ECO:0000313" key="17">
    <source>
        <dbReference type="Proteomes" id="UP000663870"/>
    </source>
</evidence>
<feature type="compositionally biased region" description="Basic and acidic residues" evidence="15">
    <location>
        <begin position="336"/>
        <end position="345"/>
    </location>
</feature>
<feature type="coiled-coil region" evidence="14">
    <location>
        <begin position="551"/>
        <end position="581"/>
    </location>
</feature>
<dbReference type="PANTHER" id="PTHR14320:SF2">
    <property type="entry name" value="COILED-COIL DOMAIN-CONTAINING PROTEIN 181"/>
    <property type="match status" value="1"/>
</dbReference>
<evidence type="ECO:0000256" key="6">
    <source>
        <dbReference type="ARBA" id="ARBA00022490"/>
    </source>
</evidence>
<dbReference type="AlphaFoldDB" id="A0A813THT3"/>
<dbReference type="InterPro" id="IPR026687">
    <property type="entry name" value="CCDC181"/>
</dbReference>
<keyword evidence="6" id="KW-0963">Cytoplasm</keyword>
<feature type="compositionally biased region" description="Basic and acidic residues" evidence="15">
    <location>
        <begin position="420"/>
        <end position="464"/>
    </location>
</feature>
<feature type="region of interest" description="Disordered" evidence="15">
    <location>
        <begin position="523"/>
        <end position="546"/>
    </location>
</feature>
<evidence type="ECO:0000256" key="13">
    <source>
        <dbReference type="ARBA" id="ARBA00047162"/>
    </source>
</evidence>
<evidence type="ECO:0000256" key="3">
    <source>
        <dbReference type="ARBA" id="ARBA00004245"/>
    </source>
</evidence>
<feature type="compositionally biased region" description="Low complexity" evidence="15">
    <location>
        <begin position="28"/>
        <end position="42"/>
    </location>
</feature>
<feature type="region of interest" description="Disordered" evidence="15">
    <location>
        <begin position="473"/>
        <end position="492"/>
    </location>
</feature>
<evidence type="ECO:0000256" key="8">
    <source>
        <dbReference type="ARBA" id="ARBA00022846"/>
    </source>
</evidence>
<dbReference type="EMBL" id="CAJNOL010000069">
    <property type="protein sequence ID" value="CAF0812840.1"/>
    <property type="molecule type" value="Genomic_DNA"/>
</dbReference>
<evidence type="ECO:0000256" key="2">
    <source>
        <dbReference type="ARBA" id="ARBA00004230"/>
    </source>
</evidence>
<name>A0A813THT3_9BILA</name>
<evidence type="ECO:0000313" key="16">
    <source>
        <dbReference type="EMBL" id="CAF0812840.1"/>
    </source>
</evidence>
<dbReference type="GO" id="GO:0005874">
    <property type="term" value="C:microtubule"/>
    <property type="evidence" value="ECO:0007669"/>
    <property type="project" value="UniProtKB-KW"/>
</dbReference>
<gene>
    <name evidence="16" type="ORF">JXQ802_LOCUS4799</name>
</gene>
<feature type="compositionally biased region" description="Low complexity" evidence="15">
    <location>
        <begin position="264"/>
        <end position="277"/>
    </location>
</feature>
<feature type="compositionally biased region" description="Low complexity" evidence="15">
    <location>
        <begin position="348"/>
        <end position="360"/>
    </location>
</feature>
<reference evidence="16" key="1">
    <citation type="submission" date="2021-02" db="EMBL/GenBank/DDBJ databases">
        <authorList>
            <person name="Nowell W R."/>
        </authorList>
    </citation>
    <scope>NUCLEOTIDE SEQUENCE</scope>
</reference>
<feature type="compositionally biased region" description="Polar residues" evidence="15">
    <location>
        <begin position="16"/>
        <end position="27"/>
    </location>
</feature>
<proteinExistence type="inferred from homology"/>
<sequence length="601" mass="69297">MATAKSTFSAYDHTIPSVSDDSTLSTQNHRSSTNNTNSSHPRPGQHLDDADLLAWKRQYANISLREKNAMSNSADDLSQIIDHIPYQFEVFDQDYNDMDDDEIHFDNGNNYDYETAIQERLKKANQEFEHDETPSELKHRQRVSFDAVVKAVDIIQDPQEHENTDSLAKPSASPVAEESSISATSPENENNSLEYTVPLNDTEPKEGPTLLQQLKAMQFHGVPPTGERWSSTNPNRTNSSSTREDLSSLKSKSNNNTDIHDTSDMTTKSSSSSKKSMVVAINGGFELQNEDDYTAKDSTERRRHELDSDDDDEYDDKNKKTSSENTKTKFGSTRPTEAKQSKDPFKPQTPNRPSSSSTRPKSSDSGKRTINSNSTTSKSVSDNKNKSATNDERRAKSAGVSRSLEPLNTTLPNVLTYEQRCQKAAEKKQAELREERRKKKEAEEKRKAELAEAQTKFEEWIRDKDAERRRFNEEKRMENEEREARRMKSETELEELREKKYREWIQRKNREVTVANEFKKLQAEDEEAMASSGSSSSIHNANPRNDHRAFNRWLRRKYEQSKEEKRQLRLEARRLRRLQRRSIKRFRLQQDLQLAKSFGYS</sequence>
<protein>
    <recommendedName>
        <fullName evidence="5">Coiled-coil domain-containing protein 181</fullName>
    </recommendedName>
</protein>
<organism evidence="16 17">
    <name type="scientific">Rotaria sordida</name>
    <dbReference type="NCBI Taxonomy" id="392033"/>
    <lineage>
        <taxon>Eukaryota</taxon>
        <taxon>Metazoa</taxon>
        <taxon>Spiralia</taxon>
        <taxon>Gnathifera</taxon>
        <taxon>Rotifera</taxon>
        <taxon>Eurotatoria</taxon>
        <taxon>Bdelloidea</taxon>
        <taxon>Philodinida</taxon>
        <taxon>Philodinidae</taxon>
        <taxon>Rotaria</taxon>
    </lineage>
</organism>
<dbReference type="GO" id="GO:0008017">
    <property type="term" value="F:microtubule binding"/>
    <property type="evidence" value="ECO:0007669"/>
    <property type="project" value="InterPro"/>
</dbReference>
<evidence type="ECO:0000256" key="12">
    <source>
        <dbReference type="ARBA" id="ARBA00023273"/>
    </source>
</evidence>
<evidence type="ECO:0000256" key="14">
    <source>
        <dbReference type="SAM" id="Coils"/>
    </source>
</evidence>
<evidence type="ECO:0000256" key="11">
    <source>
        <dbReference type="ARBA" id="ARBA00023212"/>
    </source>
</evidence>
<feature type="region of interest" description="Disordered" evidence="15">
    <location>
        <begin position="156"/>
        <end position="206"/>
    </location>
</feature>
<keyword evidence="17" id="KW-1185">Reference proteome</keyword>
<keyword evidence="8" id="KW-0282">Flagellum</keyword>
<dbReference type="GO" id="GO:0031514">
    <property type="term" value="C:motile cilium"/>
    <property type="evidence" value="ECO:0007669"/>
    <property type="project" value="UniProtKB-SubCell"/>
</dbReference>
<keyword evidence="9 14" id="KW-0175">Coiled coil</keyword>
<evidence type="ECO:0000256" key="1">
    <source>
        <dbReference type="ARBA" id="ARBA00002213"/>
    </source>
</evidence>
<comment type="subunit">
    <text evidence="13">Homodimer. Interacts with HOOK1. Interacts with HOOK2. Interacts with HOOK3.</text>
</comment>
<feature type="compositionally biased region" description="Polar residues" evidence="15">
    <location>
        <begin position="179"/>
        <end position="194"/>
    </location>
</feature>
<keyword evidence="10" id="KW-0969">Cilium</keyword>
<comment type="function">
    <text evidence="1">Microtubule-binding protein that localizes to the microtubular manchette of elongating spermatids.</text>
</comment>
<evidence type="ECO:0000256" key="9">
    <source>
        <dbReference type="ARBA" id="ARBA00023054"/>
    </source>
</evidence>
<feature type="region of interest" description="Disordered" evidence="15">
    <location>
        <begin position="221"/>
        <end position="464"/>
    </location>
</feature>
<keyword evidence="7" id="KW-0493">Microtubule</keyword>
<comment type="subcellular location">
    <subcellularLocation>
        <location evidence="2">Cell projection</location>
        <location evidence="2">Cilium</location>
        <location evidence="2">Flagellum</location>
    </subcellularLocation>
    <subcellularLocation>
        <location evidence="3">Cytoplasm</location>
        <location evidence="3">Cytoskeleton</location>
    </subcellularLocation>
</comment>
<evidence type="ECO:0000256" key="10">
    <source>
        <dbReference type="ARBA" id="ARBA00023069"/>
    </source>
</evidence>
<comment type="caution">
    <text evidence="16">The sequence shown here is derived from an EMBL/GenBank/DDBJ whole genome shotgun (WGS) entry which is preliminary data.</text>
</comment>
<feature type="region of interest" description="Disordered" evidence="15">
    <location>
        <begin position="16"/>
        <end position="47"/>
    </location>
</feature>
<feature type="compositionally biased region" description="Basic and acidic residues" evidence="15">
    <location>
        <begin position="381"/>
        <end position="395"/>
    </location>
</feature>
<feature type="compositionally biased region" description="Polar residues" evidence="15">
    <location>
        <begin position="368"/>
        <end position="380"/>
    </location>
</feature>
<feature type="compositionally biased region" description="Basic and acidic residues" evidence="15">
    <location>
        <begin position="293"/>
        <end position="306"/>
    </location>
</feature>
<evidence type="ECO:0000256" key="5">
    <source>
        <dbReference type="ARBA" id="ARBA00022306"/>
    </source>
</evidence>
<keyword evidence="11" id="KW-0206">Cytoskeleton</keyword>